<dbReference type="Proteomes" id="UP000729402">
    <property type="component" value="Unassembled WGS sequence"/>
</dbReference>
<protein>
    <recommendedName>
        <fullName evidence="5">Secreted protein</fullName>
    </recommendedName>
</protein>
<proteinExistence type="predicted"/>
<evidence type="ECO:0000313" key="3">
    <source>
        <dbReference type="EMBL" id="KAG8077457.1"/>
    </source>
</evidence>
<evidence type="ECO:0008006" key="5">
    <source>
        <dbReference type="Google" id="ProtNLM"/>
    </source>
</evidence>
<name>A0A8J5SZZ5_ZIZPA</name>
<comment type="caution">
    <text evidence="3">The sequence shown here is derived from an EMBL/GenBank/DDBJ whole genome shotgun (WGS) entry which is preliminary data.</text>
</comment>
<keyword evidence="2" id="KW-0732">Signal</keyword>
<keyword evidence="4" id="KW-1185">Reference proteome</keyword>
<organism evidence="3 4">
    <name type="scientific">Zizania palustris</name>
    <name type="common">Northern wild rice</name>
    <dbReference type="NCBI Taxonomy" id="103762"/>
    <lineage>
        <taxon>Eukaryota</taxon>
        <taxon>Viridiplantae</taxon>
        <taxon>Streptophyta</taxon>
        <taxon>Embryophyta</taxon>
        <taxon>Tracheophyta</taxon>
        <taxon>Spermatophyta</taxon>
        <taxon>Magnoliopsida</taxon>
        <taxon>Liliopsida</taxon>
        <taxon>Poales</taxon>
        <taxon>Poaceae</taxon>
        <taxon>BOP clade</taxon>
        <taxon>Oryzoideae</taxon>
        <taxon>Oryzeae</taxon>
        <taxon>Zizaniinae</taxon>
        <taxon>Zizania</taxon>
    </lineage>
</organism>
<reference evidence="3" key="2">
    <citation type="submission" date="2021-02" db="EMBL/GenBank/DDBJ databases">
        <authorList>
            <person name="Kimball J.A."/>
            <person name="Haas M.W."/>
            <person name="Macchietto M."/>
            <person name="Kono T."/>
            <person name="Duquette J."/>
            <person name="Shao M."/>
        </authorList>
    </citation>
    <scope>NUCLEOTIDE SEQUENCE</scope>
    <source>
        <tissue evidence="3">Fresh leaf tissue</tissue>
    </source>
</reference>
<feature type="region of interest" description="Disordered" evidence="1">
    <location>
        <begin position="41"/>
        <end position="77"/>
    </location>
</feature>
<accession>A0A8J5SZZ5</accession>
<reference evidence="3" key="1">
    <citation type="journal article" date="2021" name="bioRxiv">
        <title>Whole Genome Assembly and Annotation of Northern Wild Rice, Zizania palustris L., Supports a Whole Genome Duplication in the Zizania Genus.</title>
        <authorList>
            <person name="Haas M."/>
            <person name="Kono T."/>
            <person name="Macchietto M."/>
            <person name="Millas R."/>
            <person name="McGilp L."/>
            <person name="Shao M."/>
            <person name="Duquette J."/>
            <person name="Hirsch C.N."/>
            <person name="Kimball J."/>
        </authorList>
    </citation>
    <scope>NUCLEOTIDE SEQUENCE</scope>
    <source>
        <tissue evidence="3">Fresh leaf tissue</tissue>
    </source>
</reference>
<feature type="signal peptide" evidence="2">
    <location>
        <begin position="1"/>
        <end position="24"/>
    </location>
</feature>
<dbReference type="AlphaFoldDB" id="A0A8J5SZZ5"/>
<feature type="chain" id="PRO_5035310789" description="Secreted protein" evidence="2">
    <location>
        <begin position="25"/>
        <end position="77"/>
    </location>
</feature>
<evidence type="ECO:0000256" key="2">
    <source>
        <dbReference type="SAM" id="SignalP"/>
    </source>
</evidence>
<dbReference type="EMBL" id="JAAALK010000282">
    <property type="protein sequence ID" value="KAG8077457.1"/>
    <property type="molecule type" value="Genomic_DNA"/>
</dbReference>
<sequence>MLMEMAMAMAGCIILAGFTKSVSSSKRAVRMAQPSVPRWRIAARSRPSGAGQLGGGQSIGKRRQQQPAGAVGRPSGG</sequence>
<gene>
    <name evidence="3" type="ORF">GUJ93_ZPchr0007g6128</name>
</gene>
<evidence type="ECO:0000256" key="1">
    <source>
        <dbReference type="SAM" id="MobiDB-lite"/>
    </source>
</evidence>
<evidence type="ECO:0000313" key="4">
    <source>
        <dbReference type="Proteomes" id="UP000729402"/>
    </source>
</evidence>